<feature type="transmembrane region" description="Helical" evidence="7">
    <location>
        <begin position="225"/>
        <end position="243"/>
    </location>
</feature>
<evidence type="ECO:0000256" key="7">
    <source>
        <dbReference type="SAM" id="Phobius"/>
    </source>
</evidence>
<evidence type="ECO:0000313" key="8">
    <source>
        <dbReference type="EMBL" id="CAB3266289.1"/>
    </source>
</evidence>
<feature type="transmembrane region" description="Helical" evidence="7">
    <location>
        <begin position="54"/>
        <end position="72"/>
    </location>
</feature>
<keyword evidence="4 7" id="KW-1133">Transmembrane helix</keyword>
<evidence type="ECO:0000256" key="3">
    <source>
        <dbReference type="ARBA" id="ARBA00022692"/>
    </source>
</evidence>
<sequence>MEEGGDDSIEASIESKENYESQVKPSPSVATTIPVRRHWSALLLHAAIMCGREFLYAVEIVLVTPIILQLGMPEKYYSFMWCFSPIVGVLIGPVLGSKSDRCSSKFGRRRPFIVALVIGAILGLTFLIFSKDISHLLGGTDVKSQRLWGIIVGIFGAQTMDFCLDQAETPLRAFTLDVCLPVDQQRAFALQTVFIGIGGALGFIIDGIDWEKTAVSHYFGSQIKVVYLFAVLAYVSTTLCNLFSIKEIRWRKRVTPAITDPTKSTMSTQLPAIKISPSHLGSGSTNGQLGPMETSTKSDSTPLKAQEQSNHLDLPFAEMHCVSRPVSMIARVSFSKGLYISTSCPGGLNEHSSNDGSFSSFESDSACDDDRELKHCSSEELQPEEISVSMPTLQIKPNPKQGLLNYIRSKEFNKRAKSLDPKSLRQFSNDSGLPQQSTSELLPNKDGIMSDMDGTELNGNMLHSDEECGLKEPYSNGSSERTASVIRKLDLGEQTDLLSTKNKKKKKRPKKRKQKTQANNEDNPVSLRQLWLSVLTMPTQLRWLCVAQFLGFIGMEIILLWYTDLMGRVVFKGDPQGSANSTELKNYNAGVKMGCWGLTIYSLAMIIFSGAMEHFSLLRRVRIRLVYSISFMLVVVTTSIMFFFPTTEVILALSWCIGVTFSIMLTVPYVLVGKYHLIKQYVKTSPGNTKRGFGLDCAILACQMYMGNIFSSLISSPVIGLFGTVKAMLLTTAICHLAAFVVAYFLVFYPDEGGTWCTGEAERTNGST</sequence>
<feature type="region of interest" description="Disordered" evidence="6">
    <location>
        <begin position="378"/>
        <end position="399"/>
    </location>
</feature>
<feature type="compositionally biased region" description="Polar residues" evidence="6">
    <location>
        <begin position="425"/>
        <end position="441"/>
    </location>
</feature>
<feature type="region of interest" description="Disordered" evidence="6">
    <location>
        <begin position="415"/>
        <end position="521"/>
    </location>
</feature>
<organism evidence="8">
    <name type="scientific">Phallusia mammillata</name>
    <dbReference type="NCBI Taxonomy" id="59560"/>
    <lineage>
        <taxon>Eukaryota</taxon>
        <taxon>Metazoa</taxon>
        <taxon>Chordata</taxon>
        <taxon>Tunicata</taxon>
        <taxon>Ascidiacea</taxon>
        <taxon>Phlebobranchia</taxon>
        <taxon>Ascidiidae</taxon>
        <taxon>Phallusia</taxon>
    </lineage>
</organism>
<protein>
    <submittedName>
        <fullName evidence="8">Solute carrier family 45 member 4-like</fullName>
    </submittedName>
</protein>
<feature type="transmembrane region" description="Helical" evidence="7">
    <location>
        <begin position="187"/>
        <end position="205"/>
    </location>
</feature>
<dbReference type="GO" id="GO:0008506">
    <property type="term" value="F:sucrose:proton symporter activity"/>
    <property type="evidence" value="ECO:0007669"/>
    <property type="project" value="TreeGrafter"/>
</dbReference>
<comment type="subcellular location">
    <subcellularLocation>
        <location evidence="1">Membrane</location>
        <topology evidence="1">Multi-pass membrane protein</topology>
    </subcellularLocation>
</comment>
<feature type="region of interest" description="Disordered" evidence="6">
    <location>
        <begin position="278"/>
        <end position="306"/>
    </location>
</feature>
<evidence type="ECO:0000256" key="2">
    <source>
        <dbReference type="ARBA" id="ARBA00022448"/>
    </source>
</evidence>
<feature type="transmembrane region" description="Helical" evidence="7">
    <location>
        <begin position="148"/>
        <end position="167"/>
    </location>
</feature>
<evidence type="ECO:0000256" key="6">
    <source>
        <dbReference type="SAM" id="MobiDB-lite"/>
    </source>
</evidence>
<gene>
    <name evidence="8" type="primary">Slc45a4</name>
</gene>
<dbReference type="Gene3D" id="1.20.1250.20">
    <property type="entry name" value="MFS general substrate transporter like domains"/>
    <property type="match status" value="2"/>
</dbReference>
<keyword evidence="3 7" id="KW-0812">Transmembrane</keyword>
<evidence type="ECO:0000256" key="1">
    <source>
        <dbReference type="ARBA" id="ARBA00004141"/>
    </source>
</evidence>
<dbReference type="EMBL" id="LR790427">
    <property type="protein sequence ID" value="CAB3266289.1"/>
    <property type="molecule type" value="mRNA"/>
</dbReference>
<evidence type="ECO:0000256" key="4">
    <source>
        <dbReference type="ARBA" id="ARBA00022989"/>
    </source>
</evidence>
<dbReference type="GO" id="GO:0016020">
    <property type="term" value="C:membrane"/>
    <property type="evidence" value="ECO:0007669"/>
    <property type="project" value="UniProtKB-SubCell"/>
</dbReference>
<evidence type="ECO:0000256" key="5">
    <source>
        <dbReference type="ARBA" id="ARBA00023136"/>
    </source>
</evidence>
<feature type="transmembrane region" description="Helical" evidence="7">
    <location>
        <begin position="78"/>
        <end position="97"/>
    </location>
</feature>
<dbReference type="PANTHER" id="PTHR19432:SF7">
    <property type="entry name" value="SOLUTE CARRIER FAMILY 45 MEMBER 4"/>
    <property type="match status" value="1"/>
</dbReference>
<proteinExistence type="evidence at transcript level"/>
<feature type="transmembrane region" description="Helical" evidence="7">
    <location>
        <begin position="598"/>
        <end position="618"/>
    </location>
</feature>
<dbReference type="InterPro" id="IPR036259">
    <property type="entry name" value="MFS_trans_sf"/>
</dbReference>
<dbReference type="PANTHER" id="PTHR19432">
    <property type="entry name" value="SUGAR TRANSPORTER"/>
    <property type="match status" value="1"/>
</dbReference>
<name>A0A6F9DT24_9ASCI</name>
<dbReference type="SUPFAM" id="SSF103473">
    <property type="entry name" value="MFS general substrate transporter"/>
    <property type="match status" value="2"/>
</dbReference>
<feature type="compositionally biased region" description="Basic residues" evidence="6">
    <location>
        <begin position="501"/>
        <end position="515"/>
    </location>
</feature>
<feature type="compositionally biased region" description="Polar residues" evidence="6">
    <location>
        <begin position="279"/>
        <end position="306"/>
    </location>
</feature>
<feature type="transmembrane region" description="Helical" evidence="7">
    <location>
        <begin position="727"/>
        <end position="749"/>
    </location>
</feature>
<reference evidence="8" key="1">
    <citation type="submission" date="2020-04" db="EMBL/GenBank/DDBJ databases">
        <authorList>
            <person name="Neveu A P."/>
        </authorList>
    </citation>
    <scope>NUCLEOTIDE SEQUENCE</scope>
    <source>
        <tissue evidence="8">Whole embryo</tissue>
    </source>
</reference>
<keyword evidence="5 7" id="KW-0472">Membrane</keyword>
<accession>A0A6F9DT24</accession>
<feature type="transmembrane region" description="Helical" evidence="7">
    <location>
        <begin position="541"/>
        <end position="562"/>
    </location>
</feature>
<feature type="transmembrane region" description="Helical" evidence="7">
    <location>
        <begin position="650"/>
        <end position="672"/>
    </location>
</feature>
<keyword evidence="2" id="KW-0813">Transport</keyword>
<feature type="transmembrane region" description="Helical" evidence="7">
    <location>
        <begin position="693"/>
        <end position="715"/>
    </location>
</feature>
<feature type="transmembrane region" description="Helical" evidence="7">
    <location>
        <begin position="625"/>
        <end position="644"/>
    </location>
</feature>
<dbReference type="AlphaFoldDB" id="A0A6F9DT24"/>
<feature type="transmembrane region" description="Helical" evidence="7">
    <location>
        <begin position="109"/>
        <end position="128"/>
    </location>
</feature>